<feature type="region of interest" description="Disordered" evidence="1">
    <location>
        <begin position="249"/>
        <end position="270"/>
    </location>
</feature>
<sequence>MTSTSKSKYYNQAQVNEAALPSPKSLSPTSHLMGKGWHFARKIWSKDINCMLRQERKEGSTAASFNGDDDDDDSIIFTTSTSSKPLLVQNMRVLKHVGVKPISAVGSGMEASIAETNEKLITLKNVEIVVESQEEDKMQVRVELSGDETQKVFNKVVAGHVLKYLQLFASHAFMLVKEILGTESSEGFPPTNPWRRSSEVNIDDFLHSKQENLKVKENKITTTQKPEELKKVFVPGNEFGFNAVLELEKAEAETETEPETEIETEPETSS</sequence>
<dbReference type="Proteomes" id="UP001314170">
    <property type="component" value="Unassembled WGS sequence"/>
</dbReference>
<dbReference type="GO" id="GO:0015031">
    <property type="term" value="P:protein transport"/>
    <property type="evidence" value="ECO:0007669"/>
    <property type="project" value="InterPro"/>
</dbReference>
<evidence type="ECO:0000313" key="3">
    <source>
        <dbReference type="Proteomes" id="UP001314170"/>
    </source>
</evidence>
<organism evidence="2 3">
    <name type="scientific">Dovyalis caffra</name>
    <dbReference type="NCBI Taxonomy" id="77055"/>
    <lineage>
        <taxon>Eukaryota</taxon>
        <taxon>Viridiplantae</taxon>
        <taxon>Streptophyta</taxon>
        <taxon>Embryophyta</taxon>
        <taxon>Tracheophyta</taxon>
        <taxon>Spermatophyta</taxon>
        <taxon>Magnoliopsida</taxon>
        <taxon>eudicotyledons</taxon>
        <taxon>Gunneridae</taxon>
        <taxon>Pentapetalae</taxon>
        <taxon>rosids</taxon>
        <taxon>fabids</taxon>
        <taxon>Malpighiales</taxon>
        <taxon>Salicaceae</taxon>
        <taxon>Flacourtieae</taxon>
        <taxon>Dovyalis</taxon>
    </lineage>
</organism>
<gene>
    <name evidence="2" type="ORF">DCAF_LOCUS131</name>
</gene>
<dbReference type="AlphaFoldDB" id="A0AAV1QR76"/>
<dbReference type="GO" id="GO:0044183">
    <property type="term" value="F:protein folding chaperone"/>
    <property type="evidence" value="ECO:0007669"/>
    <property type="project" value="TreeGrafter"/>
</dbReference>
<dbReference type="GO" id="GO:0043335">
    <property type="term" value="P:protein unfolding"/>
    <property type="evidence" value="ECO:0007669"/>
    <property type="project" value="TreeGrafter"/>
</dbReference>
<dbReference type="GO" id="GO:0051083">
    <property type="term" value="P:'de novo' cotranslational protein folding"/>
    <property type="evidence" value="ECO:0007669"/>
    <property type="project" value="TreeGrafter"/>
</dbReference>
<comment type="caution">
    <text evidence="2">The sequence shown here is derived from an EMBL/GenBank/DDBJ whole genome shotgun (WGS) entry which is preliminary data.</text>
</comment>
<keyword evidence="3" id="KW-1185">Reference proteome</keyword>
<feature type="compositionally biased region" description="Acidic residues" evidence="1">
    <location>
        <begin position="253"/>
        <end position="270"/>
    </location>
</feature>
<reference evidence="2 3" key="1">
    <citation type="submission" date="2024-01" db="EMBL/GenBank/DDBJ databases">
        <authorList>
            <person name="Waweru B."/>
        </authorList>
    </citation>
    <scope>NUCLEOTIDE SEQUENCE [LARGE SCALE GENOMIC DNA]</scope>
</reference>
<evidence type="ECO:0000313" key="2">
    <source>
        <dbReference type="EMBL" id="CAK7322521.1"/>
    </source>
</evidence>
<evidence type="ECO:0000256" key="1">
    <source>
        <dbReference type="SAM" id="MobiDB-lite"/>
    </source>
</evidence>
<proteinExistence type="predicted"/>
<dbReference type="PANTHER" id="PTHR30560:SF4">
    <property type="entry name" value="OS01G0894700 PROTEIN"/>
    <property type="match status" value="1"/>
</dbReference>
<dbReference type="InterPro" id="IPR005215">
    <property type="entry name" value="Trig_fac"/>
</dbReference>
<dbReference type="GO" id="GO:0043022">
    <property type="term" value="F:ribosome binding"/>
    <property type="evidence" value="ECO:0007669"/>
    <property type="project" value="TreeGrafter"/>
</dbReference>
<accession>A0AAV1QR76</accession>
<dbReference type="EMBL" id="CAWUPB010000026">
    <property type="protein sequence ID" value="CAK7322521.1"/>
    <property type="molecule type" value="Genomic_DNA"/>
</dbReference>
<dbReference type="GO" id="GO:0003755">
    <property type="term" value="F:peptidyl-prolyl cis-trans isomerase activity"/>
    <property type="evidence" value="ECO:0007669"/>
    <property type="project" value="TreeGrafter"/>
</dbReference>
<protein>
    <submittedName>
        <fullName evidence="2">Uncharacterized protein</fullName>
    </submittedName>
</protein>
<dbReference type="PANTHER" id="PTHR30560">
    <property type="entry name" value="TRIGGER FACTOR CHAPERONE AND PEPTIDYL-PROLYL CIS/TRANS ISOMERASE"/>
    <property type="match status" value="1"/>
</dbReference>
<name>A0AAV1QR76_9ROSI</name>